<dbReference type="PROSITE" id="PS50005">
    <property type="entry name" value="TPR"/>
    <property type="match status" value="1"/>
</dbReference>
<comment type="caution">
    <text evidence="3">The sequence shown here is derived from an EMBL/GenBank/DDBJ whole genome shotgun (WGS) entry which is preliminary data.</text>
</comment>
<feature type="compositionally biased region" description="Basic and acidic residues" evidence="2">
    <location>
        <begin position="219"/>
        <end position="241"/>
    </location>
</feature>
<reference evidence="3 4" key="1">
    <citation type="journal article" date="2015" name="Microbiome">
        <title>Genomic resolution of linkages in carbon, nitrogen, and sulfur cycling among widespread estuary sediment bacteria.</title>
        <authorList>
            <person name="Baker B.J."/>
            <person name="Lazar C.S."/>
            <person name="Teske A.P."/>
            <person name="Dick G.J."/>
        </authorList>
    </citation>
    <scope>NUCLEOTIDE SEQUENCE [LARGE SCALE GENOMIC DNA]</scope>
    <source>
        <strain evidence="3">SM1_77</strain>
    </source>
</reference>
<sequence length="257" mass="29059">TYVESAQGKTVPELQAAEAEEPQTLEGQIADIEFLLKEMETPPTPSFEFAAEFDDFRGNIMWEEEDVGRRLDLAHRAFAAELYETALSHARELKINKNTWPLSLELAGAALIKLGKYSEAIRTVGPAILLEDIPQVEKIELRYLLASAYEGLGDFENALREIEHIMSTNPDYKDVTEMYELLGGKSMPQAPEKVSEEKPLIRMETVAREIETPAPSEPVEEKKDESYSTGPKRETTDREKEEEMPESEYPGENISFL</sequence>
<feature type="region of interest" description="Disordered" evidence="2">
    <location>
        <begin position="203"/>
        <end position="257"/>
    </location>
</feature>
<evidence type="ECO:0000313" key="4">
    <source>
        <dbReference type="Proteomes" id="UP000050975"/>
    </source>
</evidence>
<dbReference type="EMBL" id="LJVE01000127">
    <property type="protein sequence ID" value="KPL12921.1"/>
    <property type="molecule type" value="Genomic_DNA"/>
</dbReference>
<accession>A0A0S8JT87</accession>
<keyword evidence="1" id="KW-0802">TPR repeat</keyword>
<proteinExistence type="predicted"/>
<dbReference type="Proteomes" id="UP000050975">
    <property type="component" value="Unassembled WGS sequence"/>
</dbReference>
<organism evidence="3 4">
    <name type="scientific">candidate division WOR_3 bacterium SM1_77</name>
    <dbReference type="NCBI Taxonomy" id="1703778"/>
    <lineage>
        <taxon>Bacteria</taxon>
        <taxon>Bacteria division WOR-3</taxon>
    </lineage>
</organism>
<feature type="compositionally biased region" description="Low complexity" evidence="2">
    <location>
        <begin position="247"/>
        <end position="257"/>
    </location>
</feature>
<evidence type="ECO:0000313" key="3">
    <source>
        <dbReference type="EMBL" id="KPL12921.1"/>
    </source>
</evidence>
<protein>
    <submittedName>
        <fullName evidence="3">Uncharacterized protein</fullName>
    </submittedName>
</protein>
<dbReference type="SUPFAM" id="SSF48452">
    <property type="entry name" value="TPR-like"/>
    <property type="match status" value="1"/>
</dbReference>
<name>A0A0S8JT87_UNCW3</name>
<dbReference type="InterPro" id="IPR019734">
    <property type="entry name" value="TPR_rpt"/>
</dbReference>
<dbReference type="Gene3D" id="1.25.40.10">
    <property type="entry name" value="Tetratricopeptide repeat domain"/>
    <property type="match status" value="1"/>
</dbReference>
<feature type="repeat" description="TPR" evidence="1">
    <location>
        <begin position="139"/>
        <end position="172"/>
    </location>
</feature>
<feature type="non-terminal residue" evidence="3">
    <location>
        <position position="1"/>
    </location>
</feature>
<dbReference type="AlphaFoldDB" id="A0A0S8JT87"/>
<dbReference type="InterPro" id="IPR011990">
    <property type="entry name" value="TPR-like_helical_dom_sf"/>
</dbReference>
<evidence type="ECO:0000256" key="2">
    <source>
        <dbReference type="SAM" id="MobiDB-lite"/>
    </source>
</evidence>
<evidence type="ECO:0000256" key="1">
    <source>
        <dbReference type="PROSITE-ProRule" id="PRU00339"/>
    </source>
</evidence>
<gene>
    <name evidence="3" type="ORF">AMJ74_05920</name>
</gene>